<evidence type="ECO:0000313" key="8">
    <source>
        <dbReference type="EMBL" id="CTR08316.1"/>
    </source>
</evidence>
<dbReference type="EMBL" id="CWKI01000008">
    <property type="protein sequence ID" value="CTR08316.1"/>
    <property type="molecule type" value="Genomic_DNA"/>
</dbReference>
<dbReference type="STRING" id="5286.A0A0K3CMD2"/>
<sequence>MLDTPAGQHSGNACIAPSVPHSQLRLRIEAPLDPESDLLLQLAIWATLKALLRLPSLAHHDLLAPELMKRHGRGRAALHAVSRMQRSLTAWSPSALLSMAAPAGQCFVCDSTIKIWPTHKYFCRTSRLSPPSLPPFTLPPLKPEEAAIYTLYPDGYVLHGPDPEPPFEMLPWYKSFAKAGWMTLRDLDDARWTLEDLQKPAESARTPEPMRTFSLISLKGQHYEQRMDGRIGGVEGSDAWDVCSRAFSVVLNKLRPHFRSKGTDLPHDLLTRLAPFFHQDLIVKTIGMHYRGDDRQTLLRLAALRMQDWVDGDCEEDEELRGLLKCWRFTVDIEEDDSLPDRLISRALSSDCFPRTLAGDAALPSISFRDCRSRTSRTDKLGVVFGGCDTDDFGACSADLAFSSGASIASCSSPSSSIFTLRRPVDMTVPLTPAQPAGLIVRPVDYAPSVGKRLRREQFGVAVSGIKDINNLTEEEFASIEQLLYKHSVVVFEDVDLNPDGQFRLTRQFDPQAHEYGHGAKGRPDNKSILHPDLRTIPGTPVQLIGNGLVTDEHVLQGLKNPTQLKHPSHETFHKTQLSAEESEKGYTRFYRWHIDAALYERDPPKVTTLYGLQMPLGKGNIVRYDDGTGDELEVPLGGTAFVSGKVMFDILPAEYKSLAVRARVKYFPHPYVAIGTAKSRSTGLGMETDGLEVPLDELPPWEEKHVKTFPVCWKNPVTGNLHFQVHPSGINEIIIDPLPSTATRSSSTLYPDGARLTDLKEVRGLMYKMQRPGIAPELVYVVDWKPMTLALFHNRGVLHSITGAFQARSFLATFERAHANFSIVSRFLAFQPDEIRAFWQNNLASTDVPLGPSDEDVLRYT</sequence>
<evidence type="ECO:0000256" key="5">
    <source>
        <dbReference type="ARBA" id="ARBA00023002"/>
    </source>
</evidence>
<keyword evidence="4 8" id="KW-0223">Dioxygenase</keyword>
<dbReference type="InterPro" id="IPR003819">
    <property type="entry name" value="TauD/TfdA-like"/>
</dbReference>
<keyword evidence="6" id="KW-0408">Iron</keyword>
<evidence type="ECO:0000256" key="4">
    <source>
        <dbReference type="ARBA" id="ARBA00022964"/>
    </source>
</evidence>
<dbReference type="GO" id="GO:0051213">
    <property type="term" value="F:dioxygenase activity"/>
    <property type="evidence" value="ECO:0007669"/>
    <property type="project" value="UniProtKB-KW"/>
</dbReference>
<protein>
    <submittedName>
        <fullName evidence="8">BY PROTMAP: gi|342321635|gb|EGU13568.1| Alpha-ketoglutarate dependent xanthine dioxygenase [Rhodotorula glutinis ATCC 204091]</fullName>
    </submittedName>
</protein>
<gene>
    <name evidence="8" type="primary">FGENESH: predicted gene_8.32</name>
    <name evidence="8" type="ORF">BN2166_0041770</name>
</gene>
<organism evidence="8 9">
    <name type="scientific">Rhodotorula toruloides</name>
    <name type="common">Yeast</name>
    <name type="synonym">Rhodosporidium toruloides</name>
    <dbReference type="NCBI Taxonomy" id="5286"/>
    <lineage>
        <taxon>Eukaryota</taxon>
        <taxon>Fungi</taxon>
        <taxon>Dikarya</taxon>
        <taxon>Basidiomycota</taxon>
        <taxon>Pucciniomycotina</taxon>
        <taxon>Microbotryomycetes</taxon>
        <taxon>Sporidiobolales</taxon>
        <taxon>Sporidiobolaceae</taxon>
        <taxon>Rhodotorula</taxon>
    </lineage>
</organism>
<evidence type="ECO:0000313" key="9">
    <source>
        <dbReference type="Proteomes" id="UP000199069"/>
    </source>
</evidence>
<evidence type="ECO:0000256" key="1">
    <source>
        <dbReference type="ARBA" id="ARBA00001954"/>
    </source>
</evidence>
<accession>A0A0K3CMD2</accession>
<keyword evidence="3" id="KW-0479">Metal-binding</keyword>
<dbReference type="InterPro" id="IPR042098">
    <property type="entry name" value="TauD-like_sf"/>
</dbReference>
<comment type="cofactor">
    <cofactor evidence="1">
        <name>Fe(2+)</name>
        <dbReference type="ChEBI" id="CHEBI:29033"/>
    </cofactor>
</comment>
<dbReference type="AlphaFoldDB" id="A0A0K3CMD2"/>
<dbReference type="Pfam" id="PF02668">
    <property type="entry name" value="TauD"/>
    <property type="match status" value="1"/>
</dbReference>
<dbReference type="PANTHER" id="PTHR43779:SF2">
    <property type="entry name" value="ALPHA-KETOGLUTARATE-DEPENDENT XANTHINE DIOXYGENASE XAN1"/>
    <property type="match status" value="1"/>
</dbReference>
<comment type="similarity">
    <text evidence="2">Belongs to the TfdA dioxygenase family.</text>
</comment>
<evidence type="ECO:0000259" key="7">
    <source>
        <dbReference type="Pfam" id="PF02668"/>
    </source>
</evidence>
<feature type="domain" description="TauD/TfdA-like" evidence="7">
    <location>
        <begin position="564"/>
        <end position="807"/>
    </location>
</feature>
<evidence type="ECO:0000256" key="6">
    <source>
        <dbReference type="ARBA" id="ARBA00023004"/>
    </source>
</evidence>
<evidence type="ECO:0000256" key="3">
    <source>
        <dbReference type="ARBA" id="ARBA00022723"/>
    </source>
</evidence>
<evidence type="ECO:0000256" key="2">
    <source>
        <dbReference type="ARBA" id="ARBA00005896"/>
    </source>
</evidence>
<dbReference type="InterPro" id="IPR051178">
    <property type="entry name" value="TfdA_dioxygenase"/>
</dbReference>
<dbReference type="SUPFAM" id="SSF51197">
    <property type="entry name" value="Clavaminate synthase-like"/>
    <property type="match status" value="1"/>
</dbReference>
<dbReference type="Proteomes" id="UP000199069">
    <property type="component" value="Unassembled WGS sequence"/>
</dbReference>
<keyword evidence="5" id="KW-0560">Oxidoreductase</keyword>
<keyword evidence="9" id="KW-1185">Reference proteome</keyword>
<reference evidence="8 9" key="1">
    <citation type="submission" date="2015-07" db="EMBL/GenBank/DDBJ databases">
        <authorList>
            <person name="Cajimat M.N.B."/>
            <person name="Milazzo M.L."/>
            <person name="Fulhorst C.F."/>
        </authorList>
    </citation>
    <scope>NUCLEOTIDE SEQUENCE [LARGE SCALE GENOMIC DNA]</scope>
    <source>
        <strain evidence="8">Single colony</strain>
    </source>
</reference>
<name>A0A0K3CMD2_RHOTO</name>
<dbReference type="PANTHER" id="PTHR43779">
    <property type="entry name" value="DIOXYGENASE RV0097-RELATED"/>
    <property type="match status" value="1"/>
</dbReference>
<proteinExistence type="inferred from homology"/>
<dbReference type="Gene3D" id="3.60.130.10">
    <property type="entry name" value="Clavaminate synthase-like"/>
    <property type="match status" value="1"/>
</dbReference>
<dbReference type="GO" id="GO:0046872">
    <property type="term" value="F:metal ion binding"/>
    <property type="evidence" value="ECO:0007669"/>
    <property type="project" value="UniProtKB-KW"/>
</dbReference>